<name>A0A4Z2GD45_9TELE</name>
<protein>
    <submittedName>
        <fullName evidence="2">Uncharacterized protein</fullName>
    </submittedName>
</protein>
<dbReference type="AlphaFoldDB" id="A0A4Z2GD45"/>
<dbReference type="Proteomes" id="UP000314294">
    <property type="component" value="Unassembled WGS sequence"/>
</dbReference>
<comment type="caution">
    <text evidence="2">The sequence shown here is derived from an EMBL/GenBank/DDBJ whole genome shotgun (WGS) entry which is preliminary data.</text>
</comment>
<evidence type="ECO:0000256" key="1">
    <source>
        <dbReference type="SAM" id="MobiDB-lite"/>
    </source>
</evidence>
<evidence type="ECO:0000313" key="2">
    <source>
        <dbReference type="EMBL" id="TNN51468.1"/>
    </source>
</evidence>
<proteinExistence type="predicted"/>
<keyword evidence="3" id="KW-1185">Reference proteome</keyword>
<organism evidence="2 3">
    <name type="scientific">Liparis tanakae</name>
    <name type="common">Tanaka's snailfish</name>
    <dbReference type="NCBI Taxonomy" id="230148"/>
    <lineage>
        <taxon>Eukaryota</taxon>
        <taxon>Metazoa</taxon>
        <taxon>Chordata</taxon>
        <taxon>Craniata</taxon>
        <taxon>Vertebrata</taxon>
        <taxon>Euteleostomi</taxon>
        <taxon>Actinopterygii</taxon>
        <taxon>Neopterygii</taxon>
        <taxon>Teleostei</taxon>
        <taxon>Neoteleostei</taxon>
        <taxon>Acanthomorphata</taxon>
        <taxon>Eupercaria</taxon>
        <taxon>Perciformes</taxon>
        <taxon>Cottioidei</taxon>
        <taxon>Cottales</taxon>
        <taxon>Liparidae</taxon>
        <taxon>Liparis</taxon>
    </lineage>
</organism>
<evidence type="ECO:0000313" key="3">
    <source>
        <dbReference type="Proteomes" id="UP000314294"/>
    </source>
</evidence>
<feature type="compositionally biased region" description="Basic and acidic residues" evidence="1">
    <location>
        <begin position="28"/>
        <end position="39"/>
    </location>
</feature>
<reference evidence="2 3" key="1">
    <citation type="submission" date="2019-03" db="EMBL/GenBank/DDBJ databases">
        <title>First draft genome of Liparis tanakae, snailfish: a comprehensive survey of snailfish specific genes.</title>
        <authorList>
            <person name="Kim W."/>
            <person name="Song I."/>
            <person name="Jeong J.-H."/>
            <person name="Kim D."/>
            <person name="Kim S."/>
            <person name="Ryu S."/>
            <person name="Song J.Y."/>
            <person name="Lee S.K."/>
        </authorList>
    </citation>
    <scope>NUCLEOTIDE SEQUENCE [LARGE SCALE GENOMIC DNA]</scope>
    <source>
        <tissue evidence="2">Muscle</tissue>
    </source>
</reference>
<feature type="region of interest" description="Disordered" evidence="1">
    <location>
        <begin position="1"/>
        <end position="58"/>
    </location>
</feature>
<dbReference type="EMBL" id="SRLO01000581">
    <property type="protein sequence ID" value="TNN51468.1"/>
    <property type="molecule type" value="Genomic_DNA"/>
</dbReference>
<gene>
    <name evidence="2" type="ORF">EYF80_038318</name>
</gene>
<accession>A0A4Z2GD45</accession>
<sequence>MDFGWQGPSCIGGNPPTREFRLLSAPPRRLEASHARTEEEGATQDSQDRRRRPATRFGVHRDQNQFLDVCDPLRQGGSPRDTILRSARKPMEDFVGGPGRFQNATGEARGCRRSFCFRVGGLKVRANLTSGWEQGRATSGETELVQHGAGGYKASHAESPSYLGEVLGDGCEGLTPHRLLQQHTEVIEVRASAQNQETDVVSPSTRNVIMPVSGSDSPLQVSSLREKASHLELRATVSPIDRNNGSHSPSSLGDTAVADHQNLVGSDDGGQPFLKREKKELHTRLWIQPPREGMHLQRMRLSPVSDDHRGAVDTDFSQRGLDVAFRLRVQGRRGLQRDFTCDD</sequence>